<gene>
    <name evidence="2" type="ORF">GCM10022263_05450</name>
</gene>
<organism evidence="2 3">
    <name type="scientific">Nocardioides daeguensis</name>
    <dbReference type="NCBI Taxonomy" id="908359"/>
    <lineage>
        <taxon>Bacteria</taxon>
        <taxon>Bacillati</taxon>
        <taxon>Actinomycetota</taxon>
        <taxon>Actinomycetes</taxon>
        <taxon>Propionibacteriales</taxon>
        <taxon>Nocardioidaceae</taxon>
        <taxon>Nocardioides</taxon>
    </lineage>
</organism>
<evidence type="ECO:0000313" key="2">
    <source>
        <dbReference type="EMBL" id="GAA3520470.1"/>
    </source>
</evidence>
<evidence type="ECO:0000256" key="1">
    <source>
        <dbReference type="SAM" id="MobiDB-lite"/>
    </source>
</evidence>
<feature type="region of interest" description="Disordered" evidence="1">
    <location>
        <begin position="1"/>
        <end position="61"/>
    </location>
</feature>
<reference evidence="3" key="1">
    <citation type="journal article" date="2019" name="Int. J. Syst. Evol. Microbiol.">
        <title>The Global Catalogue of Microorganisms (GCM) 10K type strain sequencing project: providing services to taxonomists for standard genome sequencing and annotation.</title>
        <authorList>
            <consortium name="The Broad Institute Genomics Platform"/>
            <consortium name="The Broad Institute Genome Sequencing Center for Infectious Disease"/>
            <person name="Wu L."/>
            <person name="Ma J."/>
        </authorList>
    </citation>
    <scope>NUCLEOTIDE SEQUENCE [LARGE SCALE GENOMIC DNA]</scope>
    <source>
        <strain evidence="3">JCM 17460</strain>
    </source>
</reference>
<dbReference type="EMBL" id="BAABBB010000004">
    <property type="protein sequence ID" value="GAA3520470.1"/>
    <property type="molecule type" value="Genomic_DNA"/>
</dbReference>
<keyword evidence="3" id="KW-1185">Reference proteome</keyword>
<name>A0ABP6UTX1_9ACTN</name>
<protein>
    <submittedName>
        <fullName evidence="2">Uncharacterized protein</fullName>
    </submittedName>
</protein>
<dbReference type="Proteomes" id="UP001500301">
    <property type="component" value="Unassembled WGS sequence"/>
</dbReference>
<proteinExistence type="predicted"/>
<accession>A0ABP6UTX1</accession>
<evidence type="ECO:0000313" key="3">
    <source>
        <dbReference type="Proteomes" id="UP001500301"/>
    </source>
</evidence>
<sequence length="61" mass="6631">MMKVGLSTEAHPAGVPTARISAQTRHKGPSVLFNRYSDRSMPSNPVRARTPGCDPEAFHNP</sequence>
<comment type="caution">
    <text evidence="2">The sequence shown here is derived from an EMBL/GenBank/DDBJ whole genome shotgun (WGS) entry which is preliminary data.</text>
</comment>